<organism evidence="1 2">
    <name type="scientific">Sphingobacterium lactis</name>
    <dbReference type="NCBI Taxonomy" id="797291"/>
    <lineage>
        <taxon>Bacteria</taxon>
        <taxon>Pseudomonadati</taxon>
        <taxon>Bacteroidota</taxon>
        <taxon>Sphingobacteriia</taxon>
        <taxon>Sphingobacteriales</taxon>
        <taxon>Sphingobacteriaceae</taxon>
        <taxon>Sphingobacterium</taxon>
    </lineage>
</organism>
<gene>
    <name evidence="1" type="ORF">SAMN05421877_10292</name>
</gene>
<proteinExistence type="predicted"/>
<protein>
    <submittedName>
        <fullName evidence="1">PKD-like family protein</fullName>
    </submittedName>
</protein>
<dbReference type="Pfam" id="PF16407">
    <property type="entry name" value="PKD_2"/>
    <property type="match status" value="1"/>
</dbReference>
<evidence type="ECO:0000313" key="2">
    <source>
        <dbReference type="Proteomes" id="UP000236731"/>
    </source>
</evidence>
<reference evidence="2" key="1">
    <citation type="submission" date="2016-10" db="EMBL/GenBank/DDBJ databases">
        <authorList>
            <person name="Varghese N."/>
            <person name="Submissions S."/>
        </authorList>
    </citation>
    <scope>NUCLEOTIDE SEQUENCE [LARGE SCALE GENOMIC DNA]</scope>
    <source>
        <strain evidence="2">DSM 22361</strain>
    </source>
</reference>
<sequence>MKQYIIPFIFALLCFSSCSKDTGNYEYTDVNLMTVTDTAGESISAKNYDLMYGETLTLEMKATGTLPTFDPKQVQYNWILNEDTIAKGGAAKFNADNLRSGENQIILYAKDPTNGLDYMTAFKINLSASISKGFFILTADAANNTKTYFRSSLNPQSEPNLVEHFGIDQEITLGSHPIELKPIYVNRKYSGLYTYTAQGENVFYQFNLNTLSPVRSLAGAGNGLDGGNLVITSVKPFWNSETGEAFITEKGQVRHLNQGFVKENAVSDPTFKYDFGKEDYVAADYNNSRGTLLMGFDHLSKRIMVLSYNGRIRNQFLKPNLDLATDELPGYSYVTSGGNMVSGSNDYTFYMLVRNGSAVSCYQTSAVLNYEDNRYYPQKVELVAGGTIANIDKAVQPKYHRWTSAFYFAVGRTIYRMTPTSIIAREFITLPDDGTGDIVSWNFDDDAHRTLKNIGIATYNGASSQAKKGSLYHYSLINEGEGTRPSLTSKDLYKIDKAVSLGVAVQ</sequence>
<keyword evidence="2" id="KW-1185">Reference proteome</keyword>
<dbReference type="InterPro" id="IPR032183">
    <property type="entry name" value="PKD-like"/>
</dbReference>
<name>A0A1H5TVC5_9SPHI</name>
<dbReference type="AlphaFoldDB" id="A0A1H5TVC5"/>
<dbReference type="OrthoDB" id="1094467at2"/>
<dbReference type="RefSeq" id="WP_160003620.1">
    <property type="nucleotide sequence ID" value="NZ_CP049246.1"/>
</dbReference>
<dbReference type="EMBL" id="FNUT01000002">
    <property type="protein sequence ID" value="SEF66754.1"/>
    <property type="molecule type" value="Genomic_DNA"/>
</dbReference>
<accession>A0A1H5TVC5</accession>
<dbReference type="Proteomes" id="UP000236731">
    <property type="component" value="Unassembled WGS sequence"/>
</dbReference>
<evidence type="ECO:0000313" key="1">
    <source>
        <dbReference type="EMBL" id="SEF66754.1"/>
    </source>
</evidence>